<evidence type="ECO:0000313" key="9">
    <source>
        <dbReference type="Proteomes" id="UP000193396"/>
    </source>
</evidence>
<keyword evidence="9" id="KW-1185">Reference proteome</keyword>
<protein>
    <recommendedName>
        <fullName evidence="10">RNA polymerase sigma-70 region 2 domain-containing protein</fullName>
    </recommendedName>
</protein>
<dbReference type="InterPro" id="IPR013249">
    <property type="entry name" value="RNA_pol_sigma70_r4_t2"/>
</dbReference>
<dbReference type="Gene3D" id="1.10.1740.10">
    <property type="match status" value="1"/>
</dbReference>
<keyword evidence="2" id="KW-0805">Transcription regulation</keyword>
<proteinExistence type="inferred from homology"/>
<dbReference type="InterPro" id="IPR013324">
    <property type="entry name" value="RNA_pol_sigma_r3/r4-like"/>
</dbReference>
<dbReference type="PANTHER" id="PTHR43133">
    <property type="entry name" value="RNA POLYMERASE ECF-TYPE SIGMA FACTO"/>
    <property type="match status" value="1"/>
</dbReference>
<feature type="domain" description="RNA polymerase sigma factor 70 region 4 type 2" evidence="7">
    <location>
        <begin position="119"/>
        <end position="166"/>
    </location>
</feature>
<evidence type="ECO:0000256" key="2">
    <source>
        <dbReference type="ARBA" id="ARBA00023015"/>
    </source>
</evidence>
<dbReference type="InterPro" id="IPR013325">
    <property type="entry name" value="RNA_pol_sigma_r2"/>
</dbReference>
<evidence type="ECO:0000256" key="4">
    <source>
        <dbReference type="ARBA" id="ARBA00023125"/>
    </source>
</evidence>
<dbReference type="GO" id="GO:0006352">
    <property type="term" value="P:DNA-templated transcription initiation"/>
    <property type="evidence" value="ECO:0007669"/>
    <property type="project" value="InterPro"/>
</dbReference>
<keyword evidence="3" id="KW-0731">Sigma factor</keyword>
<reference evidence="8 9" key="1">
    <citation type="submission" date="2014-03" db="EMBL/GenBank/DDBJ databases">
        <title>The draft genome sequence of Thalassospira alkalitolerans JCM 18968.</title>
        <authorList>
            <person name="Lai Q."/>
            <person name="Shao Z."/>
        </authorList>
    </citation>
    <scope>NUCLEOTIDE SEQUENCE [LARGE SCALE GENOMIC DNA]</scope>
    <source>
        <strain evidence="8 9">JCM 18968</strain>
    </source>
</reference>
<evidence type="ECO:0008006" key="10">
    <source>
        <dbReference type="Google" id="ProtNLM"/>
    </source>
</evidence>
<keyword evidence="4" id="KW-0238">DNA-binding</keyword>
<dbReference type="RefSeq" id="WP_085615615.1">
    <property type="nucleotide sequence ID" value="NZ_JFKB01000001.1"/>
</dbReference>
<comment type="similarity">
    <text evidence="1">Belongs to the sigma-70 factor family. ECF subfamily.</text>
</comment>
<dbReference type="AlphaFoldDB" id="A0A1Y2LIQ6"/>
<dbReference type="InterPro" id="IPR014284">
    <property type="entry name" value="RNA_pol_sigma-70_dom"/>
</dbReference>
<dbReference type="PANTHER" id="PTHR43133:SF8">
    <property type="entry name" value="RNA POLYMERASE SIGMA FACTOR HI_1459-RELATED"/>
    <property type="match status" value="1"/>
</dbReference>
<dbReference type="InterPro" id="IPR007627">
    <property type="entry name" value="RNA_pol_sigma70_r2"/>
</dbReference>
<dbReference type="GO" id="GO:0003677">
    <property type="term" value="F:DNA binding"/>
    <property type="evidence" value="ECO:0007669"/>
    <property type="project" value="UniProtKB-KW"/>
</dbReference>
<dbReference type="InterPro" id="IPR039425">
    <property type="entry name" value="RNA_pol_sigma-70-like"/>
</dbReference>
<evidence type="ECO:0000313" key="8">
    <source>
        <dbReference type="EMBL" id="OSQ50413.1"/>
    </source>
</evidence>
<gene>
    <name evidence="8" type="ORF">TALK_02920</name>
</gene>
<dbReference type="Pfam" id="PF08281">
    <property type="entry name" value="Sigma70_r4_2"/>
    <property type="match status" value="1"/>
</dbReference>
<dbReference type="SUPFAM" id="SSF88659">
    <property type="entry name" value="Sigma3 and sigma4 domains of RNA polymerase sigma factors"/>
    <property type="match status" value="1"/>
</dbReference>
<dbReference type="STRING" id="1293890.TALK_02920"/>
<dbReference type="SUPFAM" id="SSF88946">
    <property type="entry name" value="Sigma2 domain of RNA polymerase sigma factors"/>
    <property type="match status" value="1"/>
</dbReference>
<dbReference type="OrthoDB" id="7041663at2"/>
<evidence type="ECO:0000256" key="1">
    <source>
        <dbReference type="ARBA" id="ARBA00010641"/>
    </source>
</evidence>
<dbReference type="Proteomes" id="UP000193396">
    <property type="component" value="Unassembled WGS sequence"/>
</dbReference>
<accession>A0A1Y2LIQ6</accession>
<dbReference type="Pfam" id="PF04542">
    <property type="entry name" value="Sigma70_r2"/>
    <property type="match status" value="1"/>
</dbReference>
<dbReference type="EMBL" id="JFKB01000001">
    <property type="protein sequence ID" value="OSQ50413.1"/>
    <property type="molecule type" value="Genomic_DNA"/>
</dbReference>
<dbReference type="NCBIfam" id="TIGR02937">
    <property type="entry name" value="sigma70-ECF"/>
    <property type="match status" value="1"/>
</dbReference>
<feature type="domain" description="RNA polymerase sigma-70 region 2" evidence="6">
    <location>
        <begin position="17"/>
        <end position="81"/>
    </location>
</feature>
<evidence type="ECO:0000256" key="3">
    <source>
        <dbReference type="ARBA" id="ARBA00023082"/>
    </source>
</evidence>
<dbReference type="Gene3D" id="1.10.10.10">
    <property type="entry name" value="Winged helix-like DNA-binding domain superfamily/Winged helix DNA-binding domain"/>
    <property type="match status" value="1"/>
</dbReference>
<comment type="caution">
    <text evidence="8">The sequence shown here is derived from an EMBL/GenBank/DDBJ whole genome shotgun (WGS) entry which is preliminary data.</text>
</comment>
<evidence type="ECO:0000256" key="5">
    <source>
        <dbReference type="ARBA" id="ARBA00023163"/>
    </source>
</evidence>
<dbReference type="GO" id="GO:0016987">
    <property type="term" value="F:sigma factor activity"/>
    <property type="evidence" value="ECO:0007669"/>
    <property type="project" value="UniProtKB-KW"/>
</dbReference>
<evidence type="ECO:0000259" key="7">
    <source>
        <dbReference type="Pfam" id="PF08281"/>
    </source>
</evidence>
<name>A0A1Y2LIQ6_9PROT</name>
<organism evidence="8 9">
    <name type="scientific">Thalassospira alkalitolerans</name>
    <dbReference type="NCBI Taxonomy" id="1293890"/>
    <lineage>
        <taxon>Bacteria</taxon>
        <taxon>Pseudomonadati</taxon>
        <taxon>Pseudomonadota</taxon>
        <taxon>Alphaproteobacteria</taxon>
        <taxon>Rhodospirillales</taxon>
        <taxon>Thalassospiraceae</taxon>
        <taxon>Thalassospira</taxon>
    </lineage>
</organism>
<keyword evidence="5" id="KW-0804">Transcription</keyword>
<sequence>MTLPISQETVHSPDWQALKKGLLGYVHKRVPERDCDDVVADILEAIIRHRAKLQHSDNPSAWIYAIAKNKITDHFRKTARRHNNLKDAMNDPTFNVADQQINKDDIMSISGLAICLSPLIAGMDRQDRLILKAIDLEEMRQTDYAAHHGIILPTVKSRIQRARQRLRNRLLACCPDGSAQPNQNCAQGCGPENQCGGDGNVI</sequence>
<evidence type="ECO:0000259" key="6">
    <source>
        <dbReference type="Pfam" id="PF04542"/>
    </source>
</evidence>
<dbReference type="InterPro" id="IPR036388">
    <property type="entry name" value="WH-like_DNA-bd_sf"/>
</dbReference>